<evidence type="ECO:0000313" key="4">
    <source>
        <dbReference type="Proteomes" id="UP000005240"/>
    </source>
</evidence>
<reference evidence="3" key="4">
    <citation type="submission" date="2025-05" db="UniProtKB">
        <authorList>
            <consortium name="EnsemblFungi"/>
        </authorList>
    </citation>
    <scope>IDENTIFICATION</scope>
    <source>
        <strain evidence="3">isolate 1-1 / race 1 (BBBD)</strain>
    </source>
</reference>
<gene>
    <name evidence="2" type="ORF">PTTG_28254</name>
</gene>
<dbReference type="OrthoDB" id="10288485at2759"/>
<organism evidence="2">
    <name type="scientific">Puccinia triticina (isolate 1-1 / race 1 (BBBD))</name>
    <name type="common">Brown leaf rust fungus</name>
    <dbReference type="NCBI Taxonomy" id="630390"/>
    <lineage>
        <taxon>Eukaryota</taxon>
        <taxon>Fungi</taxon>
        <taxon>Dikarya</taxon>
        <taxon>Basidiomycota</taxon>
        <taxon>Pucciniomycotina</taxon>
        <taxon>Pucciniomycetes</taxon>
        <taxon>Pucciniales</taxon>
        <taxon>Pucciniaceae</taxon>
        <taxon>Puccinia</taxon>
    </lineage>
</organism>
<keyword evidence="4" id="KW-1185">Reference proteome</keyword>
<reference evidence="3 4" key="3">
    <citation type="journal article" date="2017" name="G3 (Bethesda)">
        <title>Comparative analysis highlights variable genome content of wheat rusts and divergence of the mating loci.</title>
        <authorList>
            <person name="Cuomo C.A."/>
            <person name="Bakkeren G."/>
            <person name="Khalil H.B."/>
            <person name="Panwar V."/>
            <person name="Joly D."/>
            <person name="Linning R."/>
            <person name="Sakthikumar S."/>
            <person name="Song X."/>
            <person name="Adiconis X."/>
            <person name="Fan L."/>
            <person name="Goldberg J.M."/>
            <person name="Levin J.Z."/>
            <person name="Young S."/>
            <person name="Zeng Q."/>
            <person name="Anikster Y."/>
            <person name="Bruce M."/>
            <person name="Wang M."/>
            <person name="Yin C."/>
            <person name="McCallum B."/>
            <person name="Szabo L.J."/>
            <person name="Hulbert S."/>
            <person name="Chen X."/>
            <person name="Fellers J.P."/>
        </authorList>
    </citation>
    <scope>NUCLEOTIDE SEQUENCE</scope>
    <source>
        <strain evidence="3">isolate 1-1 / race 1 (BBBD)</strain>
        <strain evidence="4">Isolate 1-1 / race 1 (BBBD)</strain>
    </source>
</reference>
<reference evidence="2" key="2">
    <citation type="submission" date="2016-05" db="EMBL/GenBank/DDBJ databases">
        <title>Comparative analysis highlights variable genome content of wheat rusts and divergence of the mating loci.</title>
        <authorList>
            <person name="Cuomo C.A."/>
            <person name="Bakkeren G."/>
            <person name="Szabo L."/>
            <person name="Khalil H."/>
            <person name="Joly D."/>
            <person name="Goldberg J."/>
            <person name="Young S."/>
            <person name="Zeng Q."/>
            <person name="Fellers J."/>
        </authorList>
    </citation>
    <scope>NUCLEOTIDE SEQUENCE [LARGE SCALE GENOMIC DNA]</scope>
    <source>
        <strain evidence="2">1-1 BBBD Race 1</strain>
    </source>
</reference>
<evidence type="ECO:0000256" key="1">
    <source>
        <dbReference type="SAM" id="MobiDB-lite"/>
    </source>
</evidence>
<dbReference type="EMBL" id="ADAS02000097">
    <property type="protein sequence ID" value="OAV90662.1"/>
    <property type="molecule type" value="Genomic_DNA"/>
</dbReference>
<protein>
    <submittedName>
        <fullName evidence="2 3">Uncharacterized protein</fullName>
    </submittedName>
</protein>
<feature type="region of interest" description="Disordered" evidence="1">
    <location>
        <begin position="64"/>
        <end position="105"/>
    </location>
</feature>
<dbReference type="AlphaFoldDB" id="A0A180GEA4"/>
<proteinExistence type="predicted"/>
<feature type="compositionally biased region" description="Low complexity" evidence="1">
    <location>
        <begin position="94"/>
        <end position="103"/>
    </location>
</feature>
<feature type="region of interest" description="Disordered" evidence="1">
    <location>
        <begin position="334"/>
        <end position="354"/>
    </location>
</feature>
<name>A0A180GEA4_PUCT1</name>
<feature type="compositionally biased region" description="Polar residues" evidence="1">
    <location>
        <begin position="68"/>
        <end position="77"/>
    </location>
</feature>
<sequence>MNTNQLVFAAIFGWSFLVDHGITSEKLCLPAVVKLDDDRNLGGAGSSIVDTIIEPSHVARLGVRENQKITSTISPTQAHRAANTRERSRGPGGASSASEGHSPSTDEGEYLDFFLQHLKNYVDAQRLGSGKPAFGENWGYWSAFITIGTSGDRKLKKAAVDILEKQPEWLEPSVFPMAANRETNSGRKPASSTPTQQLKDEVVLIYKKYPGLLSQNARKELEFYMTASEYDSLQKKHGWAAAKSILKLQEDPKKASKTGLVPPLKRSAKVSPNPGLCKALSVIVRKRPNLLNEDTKTMANNLGVDLRRTLWYGDTPEITAALELIRQNYPDLFTDAKPMDQNKTPMDPRSPSGN</sequence>
<dbReference type="EnsemblFungi" id="PTTG_28254-t43_1">
    <property type="protein sequence ID" value="PTTG_28254-t43_1-p1"/>
    <property type="gene ID" value="PTTG_28254"/>
</dbReference>
<dbReference type="Proteomes" id="UP000005240">
    <property type="component" value="Unassembled WGS sequence"/>
</dbReference>
<accession>A0A180GEA4</accession>
<reference evidence="2" key="1">
    <citation type="submission" date="2009-11" db="EMBL/GenBank/DDBJ databases">
        <authorList>
            <consortium name="The Broad Institute Genome Sequencing Platform"/>
            <person name="Ward D."/>
            <person name="Feldgarden M."/>
            <person name="Earl A."/>
            <person name="Young S.K."/>
            <person name="Zeng Q."/>
            <person name="Koehrsen M."/>
            <person name="Alvarado L."/>
            <person name="Berlin A."/>
            <person name="Bochicchio J."/>
            <person name="Borenstein D."/>
            <person name="Chapman S.B."/>
            <person name="Chen Z."/>
            <person name="Engels R."/>
            <person name="Freedman E."/>
            <person name="Gellesch M."/>
            <person name="Goldberg J."/>
            <person name="Griggs A."/>
            <person name="Gujja S."/>
            <person name="Heilman E."/>
            <person name="Heiman D."/>
            <person name="Hepburn T."/>
            <person name="Howarth C."/>
            <person name="Jen D."/>
            <person name="Larson L."/>
            <person name="Lewis B."/>
            <person name="Mehta T."/>
            <person name="Park D."/>
            <person name="Pearson M."/>
            <person name="Roberts A."/>
            <person name="Saif S."/>
            <person name="Shea T."/>
            <person name="Shenoy N."/>
            <person name="Sisk P."/>
            <person name="Stolte C."/>
            <person name="Sykes S."/>
            <person name="Thomson T."/>
            <person name="Walk T."/>
            <person name="White J."/>
            <person name="Yandava C."/>
            <person name="Izard J."/>
            <person name="Baranova O.V."/>
            <person name="Blanton J.M."/>
            <person name="Tanner A.C."/>
            <person name="Dewhirst F.E."/>
            <person name="Haas B."/>
            <person name="Nusbaum C."/>
            <person name="Birren B."/>
        </authorList>
    </citation>
    <scope>NUCLEOTIDE SEQUENCE [LARGE SCALE GENOMIC DNA]</scope>
    <source>
        <strain evidence="2">1-1 BBBD Race 1</strain>
    </source>
</reference>
<dbReference type="VEuPathDB" id="FungiDB:PTTG_28254"/>
<evidence type="ECO:0000313" key="3">
    <source>
        <dbReference type="EnsemblFungi" id="PTTG_28254-t43_1-p1"/>
    </source>
</evidence>
<evidence type="ECO:0000313" key="2">
    <source>
        <dbReference type="EMBL" id="OAV90662.1"/>
    </source>
</evidence>